<evidence type="ECO:0000313" key="12">
    <source>
        <dbReference type="Proteomes" id="UP000001640"/>
    </source>
</evidence>
<dbReference type="Pfam" id="PF02544">
    <property type="entry name" value="Steroid_dh"/>
    <property type="match status" value="1"/>
</dbReference>
<evidence type="ECO:0000256" key="1">
    <source>
        <dbReference type="ARBA" id="ARBA00004141"/>
    </source>
</evidence>
<gene>
    <name evidence="11" type="primary">NCAS0I01880</name>
    <name evidence="11" type="ordered locus">NCAS_0I01880</name>
</gene>
<dbReference type="PANTHER" id="PTHR10556:SF28">
    <property type="entry name" value="VERY-LONG-CHAIN ENOYL-COA REDUCTASE"/>
    <property type="match status" value="1"/>
</dbReference>
<dbReference type="FunCoup" id="G0VK22">
    <property type="interactions" value="440"/>
</dbReference>
<dbReference type="PANTHER" id="PTHR10556">
    <property type="entry name" value="3-OXO-5-ALPHA-STEROID 4-DEHYDROGENASE"/>
    <property type="match status" value="1"/>
</dbReference>
<evidence type="ECO:0000256" key="2">
    <source>
        <dbReference type="ARBA" id="ARBA00007742"/>
    </source>
</evidence>
<evidence type="ECO:0000259" key="10">
    <source>
        <dbReference type="Pfam" id="PF02544"/>
    </source>
</evidence>
<feature type="transmembrane region" description="Helical" evidence="9">
    <location>
        <begin position="220"/>
        <end position="242"/>
    </location>
</feature>
<dbReference type="eggNOG" id="KOG1639">
    <property type="taxonomic scope" value="Eukaryota"/>
</dbReference>
<sequence length="332" mass="39182">MVVMLIAKYKRQEKHRETNMSPSKITIKSRSRSLKDTELQLSKGKVPTLEEVLSKISSNNRGISKYRLRLTYSKESKQVPITNDAFFQDNEHSELFVKDLGPQVAWRLVFFIEYLGPILIHSLMYYLSTRPDMIERFHKYNAPRSPMLNKVAYYMVLAHYVKREFETLFVHQFSLATMPLFNIFKNSFHYWILNGAISLGYFGYGFFFSDNTLSNVYGKLHIGSLGTLIGLFVLSESWNFYIHLKLRRWGDYQKKIGNKDKRVPINGGLFSIFVAPNYTFETWAWIWFTVVFKMNLFAVFFLFVSAGQMYLWAQKKNKKYGTRRSFLIPYIF</sequence>
<reference evidence="11 12" key="1">
    <citation type="journal article" date="2011" name="Proc. Natl. Acad. Sci. U.S.A.">
        <title>Evolutionary erosion of yeast sex chromosomes by mating-type switching accidents.</title>
        <authorList>
            <person name="Gordon J.L."/>
            <person name="Armisen D."/>
            <person name="Proux-Wera E."/>
            <person name="Oheigeartaigh S.S."/>
            <person name="Byrne K.P."/>
            <person name="Wolfe K.H."/>
        </authorList>
    </citation>
    <scope>NUCLEOTIDE SEQUENCE [LARGE SCALE GENOMIC DNA]</scope>
    <source>
        <strain evidence="12">ATCC 76901 / BCRC 22586 / CBS 4309 / NBRC 1992 / NRRL Y-12630</strain>
    </source>
</reference>
<feature type="domain" description="3-oxo-5-alpha-steroid 4-dehydrogenase C-terminal" evidence="10">
    <location>
        <begin position="177"/>
        <end position="332"/>
    </location>
</feature>
<feature type="transmembrane region" description="Helical" evidence="9">
    <location>
        <begin position="286"/>
        <end position="313"/>
    </location>
</feature>
<dbReference type="Proteomes" id="UP000001640">
    <property type="component" value="Chromosome 9"/>
</dbReference>
<organism evidence="11 12">
    <name type="scientific">Naumovozyma castellii</name>
    <name type="common">Yeast</name>
    <name type="synonym">Saccharomyces castellii</name>
    <dbReference type="NCBI Taxonomy" id="27288"/>
    <lineage>
        <taxon>Eukaryota</taxon>
        <taxon>Fungi</taxon>
        <taxon>Dikarya</taxon>
        <taxon>Ascomycota</taxon>
        <taxon>Saccharomycotina</taxon>
        <taxon>Saccharomycetes</taxon>
        <taxon>Saccharomycetales</taxon>
        <taxon>Saccharomycetaceae</taxon>
        <taxon>Naumovozyma</taxon>
    </lineage>
</organism>
<protein>
    <recommendedName>
        <fullName evidence="10">3-oxo-5-alpha-steroid 4-dehydrogenase C-terminal domain-containing protein</fullName>
    </recommendedName>
</protein>
<dbReference type="PROSITE" id="PS50244">
    <property type="entry name" value="S5A_REDUCTASE"/>
    <property type="match status" value="1"/>
</dbReference>
<feature type="transmembrane region" description="Helical" evidence="9">
    <location>
        <begin position="188"/>
        <end position="208"/>
    </location>
</feature>
<dbReference type="InterPro" id="IPR001104">
    <property type="entry name" value="3-oxo-5_a-steroid_4-DH_C"/>
</dbReference>
<dbReference type="GO" id="GO:0042761">
    <property type="term" value="P:very long-chain fatty acid biosynthetic process"/>
    <property type="evidence" value="ECO:0007669"/>
    <property type="project" value="TreeGrafter"/>
</dbReference>
<evidence type="ECO:0000256" key="5">
    <source>
        <dbReference type="ARBA" id="ARBA00022989"/>
    </source>
</evidence>
<dbReference type="InParanoid" id="G0VK22"/>
<accession>G0VK22</accession>
<dbReference type="OrthoDB" id="540503at2759"/>
<evidence type="ECO:0000256" key="7">
    <source>
        <dbReference type="ARBA" id="ARBA00023098"/>
    </source>
</evidence>
<feature type="transmembrane region" description="Helical" evidence="9">
    <location>
        <begin position="263"/>
        <end position="280"/>
    </location>
</feature>
<evidence type="ECO:0000256" key="6">
    <source>
        <dbReference type="ARBA" id="ARBA00023002"/>
    </source>
</evidence>
<keyword evidence="5 9" id="KW-1133">Transmembrane helix</keyword>
<evidence type="ECO:0000256" key="8">
    <source>
        <dbReference type="ARBA" id="ARBA00023136"/>
    </source>
</evidence>
<keyword evidence="4 9" id="KW-0812">Transmembrane</keyword>
<feature type="transmembrane region" description="Helical" evidence="9">
    <location>
        <begin position="104"/>
        <end position="127"/>
    </location>
</feature>
<dbReference type="GO" id="GO:0005789">
    <property type="term" value="C:endoplasmic reticulum membrane"/>
    <property type="evidence" value="ECO:0007669"/>
    <property type="project" value="EnsemblFungi"/>
</dbReference>
<keyword evidence="7" id="KW-0443">Lipid metabolism</keyword>
<keyword evidence="3" id="KW-0444">Lipid biosynthesis</keyword>
<keyword evidence="6" id="KW-0560">Oxidoreductase</keyword>
<dbReference type="GeneID" id="96905543"/>
<comment type="subcellular location">
    <subcellularLocation>
        <location evidence="1">Membrane</location>
        <topology evidence="1">Multi-pass membrane protein</topology>
    </subcellularLocation>
</comment>
<dbReference type="GO" id="GO:0016627">
    <property type="term" value="F:oxidoreductase activity, acting on the CH-CH group of donors"/>
    <property type="evidence" value="ECO:0007669"/>
    <property type="project" value="InterPro"/>
</dbReference>
<dbReference type="STRING" id="1064592.G0VK22"/>
<reference key="2">
    <citation type="submission" date="2011-08" db="EMBL/GenBank/DDBJ databases">
        <title>Genome sequence of Naumovozyma castellii.</title>
        <authorList>
            <person name="Gordon J.L."/>
            <person name="Armisen D."/>
            <person name="Proux-Wera E."/>
            <person name="OhEigeartaigh S.S."/>
            <person name="Byrne K.P."/>
            <person name="Wolfe K.H."/>
        </authorList>
    </citation>
    <scope>NUCLEOTIDE SEQUENCE</scope>
    <source>
        <strain>Type strain:CBS 4309</strain>
    </source>
</reference>
<dbReference type="KEGG" id="ncs:NCAS_0I01880"/>
<dbReference type="EMBL" id="HE576760">
    <property type="protein sequence ID" value="CCC71856.1"/>
    <property type="molecule type" value="Genomic_DNA"/>
</dbReference>
<dbReference type="RefSeq" id="XP_003678198.1">
    <property type="nucleotide sequence ID" value="XM_003678150.1"/>
</dbReference>
<evidence type="ECO:0000313" key="11">
    <source>
        <dbReference type="EMBL" id="CCC71856.1"/>
    </source>
</evidence>
<comment type="similarity">
    <text evidence="2">Belongs to the steroid 5-alpha reductase family.</text>
</comment>
<name>G0VK22_NAUCA</name>
<dbReference type="OMA" id="FSQSTMP"/>
<evidence type="ECO:0000256" key="4">
    <source>
        <dbReference type="ARBA" id="ARBA00022692"/>
    </source>
</evidence>
<evidence type="ECO:0000256" key="9">
    <source>
        <dbReference type="SAM" id="Phobius"/>
    </source>
</evidence>
<dbReference type="AlphaFoldDB" id="G0VK22"/>
<keyword evidence="8 9" id="KW-0472">Membrane</keyword>
<proteinExistence type="inferred from homology"/>
<dbReference type="InterPro" id="IPR039357">
    <property type="entry name" value="SRD5A/TECR"/>
</dbReference>
<evidence type="ECO:0000256" key="3">
    <source>
        <dbReference type="ARBA" id="ARBA00022516"/>
    </source>
</evidence>
<keyword evidence="12" id="KW-1185">Reference proteome</keyword>
<dbReference type="HOGENOM" id="CLU_059260_0_0_1"/>